<evidence type="ECO:0000313" key="3">
    <source>
        <dbReference type="Proteomes" id="UP001589836"/>
    </source>
</evidence>
<feature type="domain" description="NADP-dependent oxidoreductase" evidence="1">
    <location>
        <begin position="31"/>
        <end position="262"/>
    </location>
</feature>
<evidence type="ECO:0000313" key="2">
    <source>
        <dbReference type="EMBL" id="MFC0523353.1"/>
    </source>
</evidence>
<sequence length="277" mass="31900">MSLTTMTTLHNGVQMPWVGLGVYKMEEGSGEVKDAVLSALDVGYRSIDTASFYENEEGVGAALAETSIPREELFVTTKVWNDEQGYQETLDAFERSMDKLGLDYLDLYLIHWPVPGKYKESWRALEKLYQDGKVKAIGVSNFMEHHLDDLLLEANITPMVNQVEFHPQLNLPTLRQYCQNKHIQLEAWSPLARGNYFEDETIQELAATYNKTPAQIILRWDYQHHVVTIPKSTKKHRQQENADIFDFALTTEEMARLDNLNENKRLGPHPDEFDYDA</sequence>
<reference evidence="2 3" key="1">
    <citation type="submission" date="2024-09" db="EMBL/GenBank/DDBJ databases">
        <authorList>
            <person name="Sun Q."/>
            <person name="Mori K."/>
        </authorList>
    </citation>
    <scope>NUCLEOTIDE SEQUENCE [LARGE SCALE GENOMIC DNA]</scope>
    <source>
        <strain evidence="2 3">NCAIM B.02529</strain>
    </source>
</reference>
<protein>
    <submittedName>
        <fullName evidence="2">Aldo/keto reductase</fullName>
    </submittedName>
</protein>
<dbReference type="InterPro" id="IPR020471">
    <property type="entry name" value="AKR"/>
</dbReference>
<evidence type="ECO:0000259" key="1">
    <source>
        <dbReference type="Pfam" id="PF00248"/>
    </source>
</evidence>
<gene>
    <name evidence="2" type="ORF">ACFFGV_07125</name>
</gene>
<dbReference type="Gene3D" id="3.20.20.100">
    <property type="entry name" value="NADP-dependent oxidoreductase domain"/>
    <property type="match status" value="1"/>
</dbReference>
<keyword evidence="3" id="KW-1185">Reference proteome</keyword>
<organism evidence="2 3">
    <name type="scientific">Pontibacillus salicampi</name>
    <dbReference type="NCBI Taxonomy" id="1449801"/>
    <lineage>
        <taxon>Bacteria</taxon>
        <taxon>Bacillati</taxon>
        <taxon>Bacillota</taxon>
        <taxon>Bacilli</taxon>
        <taxon>Bacillales</taxon>
        <taxon>Bacillaceae</taxon>
        <taxon>Pontibacillus</taxon>
    </lineage>
</organism>
<dbReference type="InterPro" id="IPR036812">
    <property type="entry name" value="NAD(P)_OxRdtase_dom_sf"/>
</dbReference>
<comment type="caution">
    <text evidence="2">The sequence shown here is derived from an EMBL/GenBank/DDBJ whole genome shotgun (WGS) entry which is preliminary data.</text>
</comment>
<dbReference type="PROSITE" id="PS00062">
    <property type="entry name" value="ALDOKETO_REDUCTASE_2"/>
    <property type="match status" value="1"/>
</dbReference>
<dbReference type="EMBL" id="JBHLTP010000004">
    <property type="protein sequence ID" value="MFC0523353.1"/>
    <property type="molecule type" value="Genomic_DNA"/>
</dbReference>
<dbReference type="InterPro" id="IPR023210">
    <property type="entry name" value="NADP_OxRdtase_dom"/>
</dbReference>
<dbReference type="SUPFAM" id="SSF51430">
    <property type="entry name" value="NAD(P)-linked oxidoreductase"/>
    <property type="match status" value="1"/>
</dbReference>
<dbReference type="Pfam" id="PF00248">
    <property type="entry name" value="Aldo_ket_red"/>
    <property type="match status" value="1"/>
</dbReference>
<dbReference type="PROSITE" id="PS00063">
    <property type="entry name" value="ALDOKETO_REDUCTASE_3"/>
    <property type="match status" value="1"/>
</dbReference>
<dbReference type="PRINTS" id="PR00069">
    <property type="entry name" value="ALDKETRDTASE"/>
</dbReference>
<dbReference type="PANTHER" id="PTHR43827">
    <property type="entry name" value="2,5-DIKETO-D-GLUCONIC ACID REDUCTASE"/>
    <property type="match status" value="1"/>
</dbReference>
<dbReference type="RefSeq" id="WP_377346056.1">
    <property type="nucleotide sequence ID" value="NZ_JBHLTP010000004.1"/>
</dbReference>
<dbReference type="InterPro" id="IPR018170">
    <property type="entry name" value="Aldo/ket_reductase_CS"/>
</dbReference>
<proteinExistence type="predicted"/>
<dbReference type="PANTHER" id="PTHR43827:SF1">
    <property type="entry name" value="2,5-DIKETO-D-GLUCONIC ACID REDUCTASE"/>
    <property type="match status" value="1"/>
</dbReference>
<dbReference type="Proteomes" id="UP001589836">
    <property type="component" value="Unassembled WGS sequence"/>
</dbReference>
<dbReference type="PIRSF" id="PIRSF000097">
    <property type="entry name" value="AKR"/>
    <property type="match status" value="1"/>
</dbReference>
<accession>A0ABV6LM13</accession>
<dbReference type="PROSITE" id="PS00798">
    <property type="entry name" value="ALDOKETO_REDUCTASE_1"/>
    <property type="match status" value="1"/>
</dbReference>
<name>A0ABV6LM13_9BACI</name>